<dbReference type="EMBL" id="AK227428">
    <property type="protein sequence ID" value="BAE99432.1"/>
    <property type="molecule type" value="mRNA"/>
</dbReference>
<reference evidence="1" key="1">
    <citation type="submission" date="2006-07" db="EMBL/GenBank/DDBJ databases">
        <title>Large-scale analysis of RIKEN Arabidopsis full-length (RAFL) cDNAs.</title>
        <authorList>
            <person name="Totoki Y."/>
            <person name="Seki M."/>
            <person name="Ishida J."/>
            <person name="Nakajima M."/>
            <person name="Enju A."/>
            <person name="Morosawa T."/>
            <person name="Kamiya A."/>
            <person name="Narusaka M."/>
            <person name="Shin-i T."/>
            <person name="Nakagawa M."/>
            <person name="Sakamoto N."/>
            <person name="Oishi K."/>
            <person name="Kohara Y."/>
            <person name="Kobayashi M."/>
            <person name="Toyoda A."/>
            <person name="Sakaki Y."/>
            <person name="Sakurai T."/>
            <person name="Iida K."/>
            <person name="Akiyama K."/>
            <person name="Satou M."/>
            <person name="Toyoda T."/>
            <person name="Konagaya A."/>
            <person name="Carninci P."/>
            <person name="Kawai J."/>
            <person name="Hayashizaki Y."/>
            <person name="Shinozaki K."/>
        </authorList>
    </citation>
    <scope>NUCLEOTIDE SEQUENCE</scope>
</reference>
<organism evidence="1">
    <name type="scientific">Arabidopsis thaliana</name>
    <name type="common">Mouse-ear cress</name>
    <dbReference type="NCBI Taxonomy" id="3702"/>
    <lineage>
        <taxon>Eukaryota</taxon>
        <taxon>Viridiplantae</taxon>
        <taxon>Streptophyta</taxon>
        <taxon>Embryophyta</taxon>
        <taxon>Tracheophyta</taxon>
        <taxon>Spermatophyta</taxon>
        <taxon>Magnoliopsida</taxon>
        <taxon>eudicotyledons</taxon>
        <taxon>Gunneridae</taxon>
        <taxon>Pentapetalae</taxon>
        <taxon>rosids</taxon>
        <taxon>malvids</taxon>
        <taxon>Brassicales</taxon>
        <taxon>Brassicaceae</taxon>
        <taxon>Camelineae</taxon>
        <taxon>Arabidopsis</taxon>
    </lineage>
</organism>
<evidence type="ECO:0000313" key="1">
    <source>
        <dbReference type="EMBL" id="BAE99432.1"/>
    </source>
</evidence>
<proteinExistence type="evidence at transcript level"/>
<accession>Q0WTW6</accession>
<name>Q0WTW6_ARATH</name>
<dbReference type="TAIR" id="AT5G04475"/>
<dbReference type="AlphaFoldDB" id="Q0WTW6"/>
<sequence length="93" mass="9900">MISYLDNDVISFLLQDLMPRDDGVEGGRGFCGGGGGVVAVVGGILWSEEVGVVQPPPSSSLLVLARILMAGGKFKMGRSCIKSRSILFCLYKY</sequence>
<protein>
    <submittedName>
        <fullName evidence="1">Uncharacterized protein</fullName>
    </submittedName>
</protein>